<reference evidence="3 4" key="1">
    <citation type="journal article" date="2015" name="Genome Biol. Evol.">
        <title>Phylogenomic analyses indicate that early fungi evolved digesting cell walls of algal ancestors of land plants.</title>
        <authorList>
            <person name="Chang Y."/>
            <person name="Wang S."/>
            <person name="Sekimoto S."/>
            <person name="Aerts A.L."/>
            <person name="Choi C."/>
            <person name="Clum A."/>
            <person name="LaButti K.M."/>
            <person name="Lindquist E.A."/>
            <person name="Yee Ngan C."/>
            <person name="Ohm R.A."/>
            <person name="Salamov A.A."/>
            <person name="Grigoriev I.V."/>
            <person name="Spatafora J.W."/>
            <person name="Berbee M.L."/>
        </authorList>
    </citation>
    <scope>NUCLEOTIDE SEQUENCE [LARGE SCALE GENOMIC DNA]</scope>
    <source>
        <strain evidence="3 4">JEL478</strain>
    </source>
</reference>
<name>A0A139AJY8_GONPJ</name>
<dbReference type="Pfam" id="PF00982">
    <property type="entry name" value="Glyco_transf_20"/>
    <property type="match status" value="1"/>
</dbReference>
<dbReference type="GO" id="GO:0005992">
    <property type="term" value="P:trehalose biosynthetic process"/>
    <property type="evidence" value="ECO:0007669"/>
    <property type="project" value="InterPro"/>
</dbReference>
<dbReference type="InterPro" id="IPR003337">
    <property type="entry name" value="Trehalose_PPase"/>
</dbReference>
<protein>
    <submittedName>
        <fullName evidence="3">Glycosyltransferase family 20 protein</fullName>
    </submittedName>
</protein>
<dbReference type="EMBL" id="KQ965748">
    <property type="protein sequence ID" value="KXS17097.1"/>
    <property type="molecule type" value="Genomic_DNA"/>
</dbReference>
<sequence>MSSKNWKLLPRDGYGALYSGINNLRKTFTVHHVGLVGNIVDDDGVPVNPDLLSEGLKKELKSLLLPRGCVPVFVGSKDTAGHYDGYCKTVIQPLLHYIVWDTDYTGEDQKNFAQYNAVNDAVAVAVHETYHAGDLIWIHDYHLMSCPKMVRERLPSATIGFFLHAPFPSSEIFRCLPRRKELIEGVLGADLVGFQVYSYARHFLSSATRLLSLESSPKGVEYHGRPVITGIFPIGVDVEATQALRDSVAVQKRIVALRELYKGRKVIVGRDKRNQINGIQHKFNAFEKFLELYPDWWKEVVLIQVASPPEHEAHRLETKITETASRINSRFGSLEYTPVQLIQQHIDVDEYYALLSIADAGLITSVRDGMNTTSHEFIISQKDNHGPLILSEFTGTAGSMGSAILVNPWDTNGVAKAIDTALTMGADEKKAKYKQLDNSVKLQSSKLWANSFITELQNAATQLGHGNEIASVPVLDKSTLVESFKRSHNRVLIFDYDGTLTPIVRVPSAALPPPKMLSALNKLTEDPRNYCFVVSGRDQKTLEEWLGSIHGLGLSAEHGAFIRYPNNENWEDVLEDADFSWKEDVLKIFNHFCERTQGANVEEKRTSVTWHYRQADPEWGWFQMKELKNHLESSIVSRRPLEVLVGKKNLEVRPIIVNKGYIVKRLVDHEEACDFVICAGDDKTDEDMFKVLRKAEFSTEVPQESIFTVVIGDSDKTSGAAARLKSPLELIDLLLELADLPPADGVGTASL</sequence>
<dbReference type="OMA" id="HSMARIF"/>
<keyword evidence="3" id="KW-0808">Transferase</keyword>
<dbReference type="FunFam" id="3.40.50.1000:FF:000052">
    <property type="entry name" value="Alpha,alpha-trehalose-phosphate synthase [UDP-forming] 6"/>
    <property type="match status" value="1"/>
</dbReference>
<evidence type="ECO:0000256" key="2">
    <source>
        <dbReference type="ARBA" id="ARBA00006330"/>
    </source>
</evidence>
<dbReference type="Pfam" id="PF02358">
    <property type="entry name" value="Trehalose_PPase"/>
    <property type="match status" value="1"/>
</dbReference>
<dbReference type="Proteomes" id="UP000070544">
    <property type="component" value="Unassembled WGS sequence"/>
</dbReference>
<dbReference type="GO" id="GO:0003825">
    <property type="term" value="F:alpha,alpha-trehalose-phosphate synthase (UDP-forming) activity"/>
    <property type="evidence" value="ECO:0007669"/>
    <property type="project" value="TreeGrafter"/>
</dbReference>
<dbReference type="STRING" id="1344416.A0A139AJY8"/>
<dbReference type="CDD" id="cd03788">
    <property type="entry name" value="GT20_TPS"/>
    <property type="match status" value="1"/>
</dbReference>
<dbReference type="Gene3D" id="3.40.50.1000">
    <property type="entry name" value="HAD superfamily/HAD-like"/>
    <property type="match status" value="1"/>
</dbReference>
<dbReference type="InterPro" id="IPR006379">
    <property type="entry name" value="HAD-SF_hydro_IIB"/>
</dbReference>
<dbReference type="NCBIfam" id="TIGR01484">
    <property type="entry name" value="HAD-SF-IIB"/>
    <property type="match status" value="1"/>
</dbReference>
<evidence type="ECO:0000313" key="4">
    <source>
        <dbReference type="Proteomes" id="UP000070544"/>
    </source>
</evidence>
<dbReference type="OrthoDB" id="755951at2759"/>
<proteinExistence type="inferred from homology"/>
<dbReference type="GO" id="GO:0004805">
    <property type="term" value="F:trehalose-phosphatase activity"/>
    <property type="evidence" value="ECO:0007669"/>
    <property type="project" value="TreeGrafter"/>
</dbReference>
<comment type="similarity">
    <text evidence="1">In the N-terminal section; belongs to the glycosyltransferase 20 family.</text>
</comment>
<dbReference type="Gene3D" id="3.30.70.1020">
    <property type="entry name" value="Trehalose-6-phosphate phosphatase related protein, domain 2"/>
    <property type="match status" value="1"/>
</dbReference>
<dbReference type="Gene3D" id="3.40.50.2000">
    <property type="entry name" value="Glycogen Phosphorylase B"/>
    <property type="match status" value="2"/>
</dbReference>
<dbReference type="NCBIfam" id="NF011071">
    <property type="entry name" value="PRK14501.1"/>
    <property type="match status" value="1"/>
</dbReference>
<dbReference type="AlphaFoldDB" id="A0A139AJY8"/>
<dbReference type="InterPro" id="IPR023214">
    <property type="entry name" value="HAD_sf"/>
</dbReference>
<dbReference type="SUPFAM" id="SSF53756">
    <property type="entry name" value="UDP-Glycosyltransferase/glycogen phosphorylase"/>
    <property type="match status" value="1"/>
</dbReference>
<dbReference type="GO" id="GO:0005829">
    <property type="term" value="C:cytosol"/>
    <property type="evidence" value="ECO:0007669"/>
    <property type="project" value="TreeGrafter"/>
</dbReference>
<evidence type="ECO:0000256" key="1">
    <source>
        <dbReference type="ARBA" id="ARBA00005409"/>
    </source>
</evidence>
<dbReference type="NCBIfam" id="TIGR00685">
    <property type="entry name" value="T6PP"/>
    <property type="match status" value="1"/>
</dbReference>
<dbReference type="GO" id="GO:0005946">
    <property type="term" value="C:alpha,alpha-trehalose-phosphate synthase complex (UDP-forming)"/>
    <property type="evidence" value="ECO:0007669"/>
    <property type="project" value="TreeGrafter"/>
</dbReference>
<dbReference type="PANTHER" id="PTHR10788">
    <property type="entry name" value="TREHALOSE-6-PHOSPHATE SYNTHASE"/>
    <property type="match status" value="1"/>
</dbReference>
<dbReference type="InterPro" id="IPR036412">
    <property type="entry name" value="HAD-like_sf"/>
</dbReference>
<accession>A0A139AJY8</accession>
<gene>
    <name evidence="3" type="ORF">M427DRAFT_97264</name>
</gene>
<evidence type="ECO:0000313" key="3">
    <source>
        <dbReference type="EMBL" id="KXS17097.1"/>
    </source>
</evidence>
<dbReference type="CDD" id="cd01627">
    <property type="entry name" value="HAD_TPP"/>
    <property type="match status" value="1"/>
</dbReference>
<comment type="similarity">
    <text evidence="2">In the C-terminal section; belongs to the trehalose phosphatase family.</text>
</comment>
<keyword evidence="4" id="KW-1185">Reference proteome</keyword>
<dbReference type="SUPFAM" id="SSF56784">
    <property type="entry name" value="HAD-like"/>
    <property type="match status" value="1"/>
</dbReference>
<dbReference type="PANTHER" id="PTHR10788:SF123">
    <property type="entry name" value="TREHALOSE-PHOSPHATASE"/>
    <property type="match status" value="1"/>
</dbReference>
<dbReference type="InterPro" id="IPR001830">
    <property type="entry name" value="Glyco_trans_20"/>
</dbReference>
<organism evidence="3 4">
    <name type="scientific">Gonapodya prolifera (strain JEL478)</name>
    <name type="common">Monoblepharis prolifera</name>
    <dbReference type="NCBI Taxonomy" id="1344416"/>
    <lineage>
        <taxon>Eukaryota</taxon>
        <taxon>Fungi</taxon>
        <taxon>Fungi incertae sedis</taxon>
        <taxon>Chytridiomycota</taxon>
        <taxon>Chytridiomycota incertae sedis</taxon>
        <taxon>Monoblepharidomycetes</taxon>
        <taxon>Monoblepharidales</taxon>
        <taxon>Gonapodyaceae</taxon>
        <taxon>Gonapodya</taxon>
    </lineage>
</organism>
<dbReference type="FunFam" id="3.40.50.2000:FF:000036">
    <property type="entry name" value="Alpha,alpha-trehalose-phosphate synthase subunit Tps2"/>
    <property type="match status" value="1"/>
</dbReference>